<dbReference type="EMBL" id="QFFJ01000002">
    <property type="protein sequence ID" value="RBL90278.1"/>
    <property type="molecule type" value="Genomic_DNA"/>
</dbReference>
<evidence type="ECO:0000256" key="7">
    <source>
        <dbReference type="ARBA" id="ARBA00023136"/>
    </source>
</evidence>
<dbReference type="GO" id="GO:0140359">
    <property type="term" value="F:ABC-type transporter activity"/>
    <property type="evidence" value="ECO:0007669"/>
    <property type="project" value="InterPro"/>
</dbReference>
<keyword evidence="5" id="KW-0067">ATP-binding</keyword>
<dbReference type="GO" id="GO:0043190">
    <property type="term" value="C:ATP-binding cassette (ABC) transporter complex"/>
    <property type="evidence" value="ECO:0007669"/>
    <property type="project" value="TreeGrafter"/>
</dbReference>
<dbReference type="Gene3D" id="1.20.1560.10">
    <property type="entry name" value="ABC transporter type 1, transmembrane domain"/>
    <property type="match status" value="1"/>
</dbReference>
<comment type="subcellular location">
    <subcellularLocation>
        <location evidence="1">Cell membrane</location>
        <topology evidence="1">Multi-pass membrane protein</topology>
    </subcellularLocation>
</comment>
<evidence type="ECO:0000259" key="9">
    <source>
        <dbReference type="PROSITE" id="PS50893"/>
    </source>
</evidence>
<protein>
    <recommendedName>
        <fullName evidence="13">Cyclic peptide export ABC transporter</fullName>
    </recommendedName>
</protein>
<feature type="transmembrane region" description="Helical" evidence="8">
    <location>
        <begin position="247"/>
        <end position="266"/>
    </location>
</feature>
<keyword evidence="12" id="KW-1185">Reference proteome</keyword>
<dbReference type="GO" id="GO:0005524">
    <property type="term" value="F:ATP binding"/>
    <property type="evidence" value="ECO:0007669"/>
    <property type="project" value="UniProtKB-KW"/>
</dbReference>
<comment type="caution">
    <text evidence="11">The sequence shown here is derived from an EMBL/GenBank/DDBJ whole genome shotgun (WGS) entry which is preliminary data.</text>
</comment>
<dbReference type="PROSITE" id="PS50893">
    <property type="entry name" value="ABC_TRANSPORTER_2"/>
    <property type="match status" value="1"/>
</dbReference>
<evidence type="ECO:0000256" key="8">
    <source>
        <dbReference type="SAM" id="Phobius"/>
    </source>
</evidence>
<accession>A0A365XW14</accession>
<dbReference type="OrthoDB" id="846150at2"/>
<dbReference type="GO" id="GO:1904680">
    <property type="term" value="F:peptide transmembrane transporter activity"/>
    <property type="evidence" value="ECO:0007669"/>
    <property type="project" value="InterPro"/>
</dbReference>
<organism evidence="11 12">
    <name type="scientific">Chitinophaga flava</name>
    <dbReference type="NCBI Taxonomy" id="2259036"/>
    <lineage>
        <taxon>Bacteria</taxon>
        <taxon>Pseudomonadati</taxon>
        <taxon>Bacteroidota</taxon>
        <taxon>Chitinophagia</taxon>
        <taxon>Chitinophagales</taxon>
        <taxon>Chitinophagaceae</taxon>
        <taxon>Chitinophaga</taxon>
    </lineage>
</organism>
<dbReference type="InterPro" id="IPR003439">
    <property type="entry name" value="ABC_transporter-like_ATP-bd"/>
</dbReference>
<dbReference type="GO" id="GO:0015833">
    <property type="term" value="P:peptide transport"/>
    <property type="evidence" value="ECO:0007669"/>
    <property type="project" value="InterPro"/>
</dbReference>
<dbReference type="AlphaFoldDB" id="A0A365XW14"/>
<dbReference type="InterPro" id="IPR005898">
    <property type="entry name" value="Cyc_pep_transpt_SyrD/YojI"/>
</dbReference>
<evidence type="ECO:0000256" key="6">
    <source>
        <dbReference type="ARBA" id="ARBA00022989"/>
    </source>
</evidence>
<evidence type="ECO:0000256" key="1">
    <source>
        <dbReference type="ARBA" id="ARBA00004651"/>
    </source>
</evidence>
<dbReference type="PROSITE" id="PS51257">
    <property type="entry name" value="PROKAR_LIPOPROTEIN"/>
    <property type="match status" value="1"/>
</dbReference>
<gene>
    <name evidence="11" type="ORF">DF182_27830</name>
</gene>
<name>A0A365XW14_9BACT</name>
<dbReference type="SUPFAM" id="SSF52540">
    <property type="entry name" value="P-loop containing nucleoside triphosphate hydrolases"/>
    <property type="match status" value="1"/>
</dbReference>
<keyword evidence="6 8" id="KW-1133">Transmembrane helix</keyword>
<evidence type="ECO:0000256" key="2">
    <source>
        <dbReference type="ARBA" id="ARBA00022448"/>
    </source>
</evidence>
<evidence type="ECO:0000313" key="12">
    <source>
        <dbReference type="Proteomes" id="UP000253410"/>
    </source>
</evidence>
<dbReference type="InterPro" id="IPR050095">
    <property type="entry name" value="ECF_ABC_transporter_ATP-bd"/>
</dbReference>
<sequence length="550" mass="62002">MKQILYLISPVFGRSRLIRYILLGIFAGACSFAFITAITRFIDLAINGSLTRIEPRYLLLCAAIILLLIGARRALTLGIIQSSQQLFRTLRQEILARILNSGYQQLTERRNHINTAILRDVYVLTEASMSIIQFFTALVMGVGCLIYLAVISIWLFAVTIAVVVTGVVVYSLNNQTNSQRFNQGRVLEDRFMEYFNAILNGFKEINMDPRKGNDIYEHKIGPVNNESYENNVAAHTGFLNNQMIGQVLFYLLIATVLLVFSIILHIKAGSVVSFVFTLLYLLSSIETVLGALPSLTRAKVAAIHIKDLQTKLAGESTENRLPARYILKDEFKSLEIADLCYSYHNGAFKIGPVNMEIRKGETIFIYGGNGSGKTTFIHNITGIRTPSEGQLILNGTPVTAADLPEYKTAFAVVFSDFYLFDELVGVPEVDASKWAYYLRLFELEDKIKIEGRHFSTTSLSTGQRKRLALIAALMENKPLLVLDEWAADQDPYFRKKFYTEIIPLLKKEGISTIAITHDDKYYHTADKLYKMDYGNLIREDINTYADSSFP</sequence>
<feature type="transmembrane region" description="Helical" evidence="8">
    <location>
        <begin position="121"/>
        <end position="140"/>
    </location>
</feature>
<keyword evidence="3 8" id="KW-0812">Transmembrane</keyword>
<feature type="transmembrane region" description="Helical" evidence="8">
    <location>
        <begin position="57"/>
        <end position="75"/>
    </location>
</feature>
<dbReference type="Proteomes" id="UP000253410">
    <property type="component" value="Unassembled WGS sequence"/>
</dbReference>
<dbReference type="PANTHER" id="PTHR43553:SF11">
    <property type="entry name" value="ABC TRANSPORTER ATP-BINDING_PERMEASE PROTEIN YOJI"/>
    <property type="match status" value="1"/>
</dbReference>
<dbReference type="Pfam" id="PF00005">
    <property type="entry name" value="ABC_tran"/>
    <property type="match status" value="1"/>
</dbReference>
<evidence type="ECO:0000256" key="4">
    <source>
        <dbReference type="ARBA" id="ARBA00022741"/>
    </source>
</evidence>
<proteinExistence type="predicted"/>
<reference evidence="11 12" key="1">
    <citation type="submission" date="2018-05" db="EMBL/GenBank/DDBJ databases">
        <title>Chitinophaga sp. K3CV102501T nov., isolated from isolated from a monsoon evergreen broad-leaved forest soil.</title>
        <authorList>
            <person name="Lv Y."/>
        </authorList>
    </citation>
    <scope>NUCLEOTIDE SEQUENCE [LARGE SCALE GENOMIC DNA]</scope>
    <source>
        <strain evidence="11 12">GDMCC 1.1325</strain>
    </source>
</reference>
<dbReference type="SUPFAM" id="SSF90123">
    <property type="entry name" value="ABC transporter transmembrane region"/>
    <property type="match status" value="1"/>
</dbReference>
<dbReference type="InterPro" id="IPR003593">
    <property type="entry name" value="AAA+_ATPase"/>
</dbReference>
<dbReference type="NCBIfam" id="TIGR01194">
    <property type="entry name" value="cyc_pep_trnsptr"/>
    <property type="match status" value="1"/>
</dbReference>
<feature type="transmembrane region" description="Helical" evidence="8">
    <location>
        <begin position="146"/>
        <end position="172"/>
    </location>
</feature>
<dbReference type="PROSITE" id="PS50929">
    <property type="entry name" value="ABC_TM1F"/>
    <property type="match status" value="1"/>
</dbReference>
<dbReference type="SMART" id="SM00382">
    <property type="entry name" value="AAA"/>
    <property type="match status" value="1"/>
</dbReference>
<dbReference type="PANTHER" id="PTHR43553">
    <property type="entry name" value="HEAVY METAL TRANSPORTER"/>
    <property type="match status" value="1"/>
</dbReference>
<evidence type="ECO:0000259" key="10">
    <source>
        <dbReference type="PROSITE" id="PS50929"/>
    </source>
</evidence>
<dbReference type="RefSeq" id="WP_113619028.1">
    <property type="nucleotide sequence ID" value="NZ_QFFJ01000002.1"/>
</dbReference>
<evidence type="ECO:0000256" key="5">
    <source>
        <dbReference type="ARBA" id="ARBA00022840"/>
    </source>
</evidence>
<evidence type="ECO:0000256" key="3">
    <source>
        <dbReference type="ARBA" id="ARBA00022692"/>
    </source>
</evidence>
<keyword evidence="2" id="KW-0813">Transport</keyword>
<dbReference type="InterPro" id="IPR011527">
    <property type="entry name" value="ABC1_TM_dom"/>
</dbReference>
<dbReference type="Gene3D" id="3.40.50.300">
    <property type="entry name" value="P-loop containing nucleotide triphosphate hydrolases"/>
    <property type="match status" value="1"/>
</dbReference>
<feature type="domain" description="ABC transporter" evidence="9">
    <location>
        <begin position="334"/>
        <end position="549"/>
    </location>
</feature>
<evidence type="ECO:0008006" key="13">
    <source>
        <dbReference type="Google" id="ProtNLM"/>
    </source>
</evidence>
<dbReference type="GO" id="GO:0016887">
    <property type="term" value="F:ATP hydrolysis activity"/>
    <property type="evidence" value="ECO:0007669"/>
    <property type="project" value="InterPro"/>
</dbReference>
<dbReference type="InterPro" id="IPR027417">
    <property type="entry name" value="P-loop_NTPase"/>
</dbReference>
<feature type="domain" description="ABC transmembrane type-1" evidence="10">
    <location>
        <begin position="21"/>
        <end position="297"/>
    </location>
</feature>
<feature type="transmembrane region" description="Helical" evidence="8">
    <location>
        <begin position="20"/>
        <end position="42"/>
    </location>
</feature>
<evidence type="ECO:0000313" key="11">
    <source>
        <dbReference type="EMBL" id="RBL90278.1"/>
    </source>
</evidence>
<keyword evidence="7 8" id="KW-0472">Membrane</keyword>
<keyword evidence="4" id="KW-0547">Nucleotide-binding</keyword>
<feature type="transmembrane region" description="Helical" evidence="8">
    <location>
        <begin position="272"/>
        <end position="292"/>
    </location>
</feature>
<dbReference type="InterPro" id="IPR036640">
    <property type="entry name" value="ABC1_TM_sf"/>
</dbReference>